<evidence type="ECO:0000313" key="2">
    <source>
        <dbReference type="EMBL" id="PZP36556.1"/>
    </source>
</evidence>
<gene>
    <name evidence="2" type="ORF">DI603_00920</name>
</gene>
<evidence type="ECO:0000313" key="3">
    <source>
        <dbReference type="Proteomes" id="UP000249633"/>
    </source>
</evidence>
<feature type="signal peptide" evidence="1">
    <location>
        <begin position="1"/>
        <end position="15"/>
    </location>
</feature>
<sequence>MLTLALCGLMGAAQAADEGDSFSLKLSGNGQTQPSDVGLPVYAGARPYVENEGDRAAVSLGAWAGRFGLSLHVMKFRADAAPAAVAAFYEKALGRYGEVLDCRDPAARVKPPKDQPERLGCEERAPKAGTFEYRVGTRKSFRVVSVRPEGEGSRFDMAKIELGF</sequence>
<evidence type="ECO:0000256" key="1">
    <source>
        <dbReference type="SAM" id="SignalP"/>
    </source>
</evidence>
<reference evidence="2 3" key="1">
    <citation type="submission" date="2017-08" db="EMBL/GenBank/DDBJ databases">
        <title>Infants hospitalized years apart are colonized by the same room-sourced microbial strains.</title>
        <authorList>
            <person name="Brooks B."/>
            <person name="Olm M.R."/>
            <person name="Firek B.A."/>
            <person name="Baker R."/>
            <person name="Thomas B.C."/>
            <person name="Morowitz M.J."/>
            <person name="Banfield J.F."/>
        </authorList>
    </citation>
    <scope>NUCLEOTIDE SEQUENCE [LARGE SCALE GENOMIC DNA]</scope>
    <source>
        <strain evidence="2">S2_012_000_R2_81</strain>
    </source>
</reference>
<dbReference type="EMBL" id="QFOD01000001">
    <property type="protein sequence ID" value="PZP36556.1"/>
    <property type="molecule type" value="Genomic_DNA"/>
</dbReference>
<accession>A0A2W5FTX7</accession>
<name>A0A2W5FTX7_9BURK</name>
<dbReference type="Proteomes" id="UP000249633">
    <property type="component" value="Unassembled WGS sequence"/>
</dbReference>
<organism evidence="2 3">
    <name type="scientific">Roseateles depolymerans</name>
    <dbReference type="NCBI Taxonomy" id="76731"/>
    <lineage>
        <taxon>Bacteria</taxon>
        <taxon>Pseudomonadati</taxon>
        <taxon>Pseudomonadota</taxon>
        <taxon>Betaproteobacteria</taxon>
        <taxon>Burkholderiales</taxon>
        <taxon>Sphaerotilaceae</taxon>
        <taxon>Roseateles</taxon>
    </lineage>
</organism>
<feature type="chain" id="PRO_5016065420" evidence="1">
    <location>
        <begin position="16"/>
        <end position="164"/>
    </location>
</feature>
<dbReference type="AlphaFoldDB" id="A0A2W5FTX7"/>
<protein>
    <submittedName>
        <fullName evidence="2">Uncharacterized protein</fullName>
    </submittedName>
</protein>
<proteinExistence type="predicted"/>
<comment type="caution">
    <text evidence="2">The sequence shown here is derived from an EMBL/GenBank/DDBJ whole genome shotgun (WGS) entry which is preliminary data.</text>
</comment>
<keyword evidence="1" id="KW-0732">Signal</keyword>